<reference evidence="2" key="1">
    <citation type="submission" date="2022-03" db="EMBL/GenBank/DDBJ databases">
        <authorList>
            <person name="Lindestad O."/>
        </authorList>
    </citation>
    <scope>NUCLEOTIDE SEQUENCE</scope>
</reference>
<evidence type="ECO:0000313" key="2">
    <source>
        <dbReference type="EMBL" id="CAH2226330.1"/>
    </source>
</evidence>
<accession>A0A8S4R0B9</accession>
<evidence type="ECO:0000256" key="1">
    <source>
        <dbReference type="SAM" id="MobiDB-lite"/>
    </source>
</evidence>
<feature type="compositionally biased region" description="Basic and acidic residues" evidence="1">
    <location>
        <begin position="206"/>
        <end position="221"/>
    </location>
</feature>
<feature type="region of interest" description="Disordered" evidence="1">
    <location>
        <begin position="200"/>
        <end position="221"/>
    </location>
</feature>
<dbReference type="Proteomes" id="UP000838756">
    <property type="component" value="Unassembled WGS sequence"/>
</dbReference>
<name>A0A8S4R0B9_9NEOP</name>
<keyword evidence="3" id="KW-1185">Reference proteome</keyword>
<proteinExistence type="predicted"/>
<organism evidence="2 3">
    <name type="scientific">Pararge aegeria aegeria</name>
    <dbReference type="NCBI Taxonomy" id="348720"/>
    <lineage>
        <taxon>Eukaryota</taxon>
        <taxon>Metazoa</taxon>
        <taxon>Ecdysozoa</taxon>
        <taxon>Arthropoda</taxon>
        <taxon>Hexapoda</taxon>
        <taxon>Insecta</taxon>
        <taxon>Pterygota</taxon>
        <taxon>Neoptera</taxon>
        <taxon>Endopterygota</taxon>
        <taxon>Lepidoptera</taxon>
        <taxon>Glossata</taxon>
        <taxon>Ditrysia</taxon>
        <taxon>Papilionoidea</taxon>
        <taxon>Nymphalidae</taxon>
        <taxon>Satyrinae</taxon>
        <taxon>Satyrini</taxon>
        <taxon>Parargina</taxon>
        <taxon>Pararge</taxon>
    </lineage>
</organism>
<dbReference type="AlphaFoldDB" id="A0A8S4R0B9"/>
<gene>
    <name evidence="2" type="primary">jg16493</name>
    <name evidence="2" type="ORF">PAEG_LOCUS7050</name>
</gene>
<dbReference type="EMBL" id="CAKXAJ010021122">
    <property type="protein sequence ID" value="CAH2226330.1"/>
    <property type="molecule type" value="Genomic_DNA"/>
</dbReference>
<evidence type="ECO:0000313" key="3">
    <source>
        <dbReference type="Proteomes" id="UP000838756"/>
    </source>
</evidence>
<protein>
    <submittedName>
        <fullName evidence="2">Jg16493 protein</fullName>
    </submittedName>
</protein>
<sequence length="241" mass="27037">MLTTQTFSSCGNRTHGLGLRKQCRCKLRQSAVKPLDKDEAEMVPLGDILDRVSDLLGYSKPDAYNSDWIVVDSVGESYSSTAKKRKSENTMDESLIDKYKKKFEPNTGKKGSSGVKERNLAMARYYEKKAERTELEIQILKTQLNNKCHCIDYCKTNGNINSNRSDIINRINKLSSKINSEKLIITNNCGNVVNNDTKVNNINSSDTDHSDSSNDRFDSTNVDSKDTIVHVNIVKQETGSP</sequence>
<comment type="caution">
    <text evidence="2">The sequence shown here is derived from an EMBL/GenBank/DDBJ whole genome shotgun (WGS) entry which is preliminary data.</text>
</comment>